<evidence type="ECO:0000313" key="1">
    <source>
        <dbReference type="EMBL" id="SUZ64722.1"/>
    </source>
</evidence>
<organism evidence="1">
    <name type="scientific">marine metagenome</name>
    <dbReference type="NCBI Taxonomy" id="408172"/>
    <lineage>
        <taxon>unclassified sequences</taxon>
        <taxon>metagenomes</taxon>
        <taxon>ecological metagenomes</taxon>
    </lineage>
</organism>
<accession>A0A381PCK9</accession>
<protein>
    <submittedName>
        <fullName evidence="1">Uncharacterized protein</fullName>
    </submittedName>
</protein>
<sequence>MLISCGEEIERILPPSIPTAAPTITAASDLGIGPLPAELDDWRSYADRHIDVFGVHVVALPGVSEQALGHAAAVLAQYLDNDADGLADDQSVVRAMVAERATLVMAYDEDEMESSGIFESGLDSKYGLQDLYDVETSPAGRFDAALEEVHHLVYSYGWAVVHQNRLWFDGDTELTAAMDVARGGHFERIPTSYPSEAWYHYDDRTCTYDCMAVEYAYWAHTTLLGAQGSPNRCAEIVVEWVPCTPGRLAKMDPLVTALLRDPELGLPTVLPDGDYRPDS</sequence>
<dbReference type="AlphaFoldDB" id="A0A381PCK9"/>
<dbReference type="EMBL" id="UINC01000940">
    <property type="protein sequence ID" value="SUZ64722.1"/>
    <property type="molecule type" value="Genomic_DNA"/>
</dbReference>
<name>A0A381PCK9_9ZZZZ</name>
<proteinExistence type="predicted"/>
<reference evidence="1" key="1">
    <citation type="submission" date="2018-05" db="EMBL/GenBank/DDBJ databases">
        <authorList>
            <person name="Lanie J.A."/>
            <person name="Ng W.-L."/>
            <person name="Kazmierczak K.M."/>
            <person name="Andrzejewski T.M."/>
            <person name="Davidsen T.M."/>
            <person name="Wayne K.J."/>
            <person name="Tettelin H."/>
            <person name="Glass J.I."/>
            <person name="Rusch D."/>
            <person name="Podicherti R."/>
            <person name="Tsui H.-C.T."/>
            <person name="Winkler M.E."/>
        </authorList>
    </citation>
    <scope>NUCLEOTIDE SEQUENCE</scope>
</reference>
<gene>
    <name evidence="1" type="ORF">METZ01_LOCUS17576</name>
</gene>